<keyword evidence="3 7" id="KW-0808">Transferase</keyword>
<evidence type="ECO:0000256" key="7">
    <source>
        <dbReference type="PROSITE-ProRule" id="PRU01016"/>
    </source>
</evidence>
<dbReference type="EMBL" id="QFFG01000001">
    <property type="protein sequence ID" value="PWG06926.1"/>
    <property type="molecule type" value="Genomic_DNA"/>
</dbReference>
<protein>
    <recommendedName>
        <fullName evidence="1">DNA (cytosine-5-)-methyltransferase</fullName>
        <ecNumber evidence="1">2.1.1.37</ecNumber>
    </recommendedName>
</protein>
<proteinExistence type="inferred from homology"/>
<evidence type="ECO:0000256" key="5">
    <source>
        <dbReference type="ARBA" id="ARBA00022747"/>
    </source>
</evidence>
<dbReference type="InterPro" id="IPR050390">
    <property type="entry name" value="C5-Methyltransferase"/>
</dbReference>
<dbReference type="RefSeq" id="WP_109403833.1">
    <property type="nucleotide sequence ID" value="NZ_QFFG01000001.1"/>
</dbReference>
<dbReference type="InterPro" id="IPR001525">
    <property type="entry name" value="C5_MeTfrase"/>
</dbReference>
<dbReference type="OrthoDB" id="32195at2"/>
<dbReference type="Gene3D" id="3.40.50.150">
    <property type="entry name" value="Vaccinia Virus protein VP39"/>
    <property type="match status" value="1"/>
</dbReference>
<reference evidence="8 9" key="1">
    <citation type="submission" date="2018-05" db="EMBL/GenBank/DDBJ databases">
        <title>Polaribacter aquimarinus sp. nov., isolated from sediment in a sediment of sea.</title>
        <authorList>
            <person name="Lu D."/>
        </authorList>
    </citation>
    <scope>NUCLEOTIDE SEQUENCE [LARGE SCALE GENOMIC DNA]</scope>
    <source>
        <strain evidence="8 9">ZY113</strain>
    </source>
</reference>
<accession>A0A2U2JF17</accession>
<evidence type="ECO:0000313" key="8">
    <source>
        <dbReference type="EMBL" id="PWG06926.1"/>
    </source>
</evidence>
<dbReference type="InterPro" id="IPR029063">
    <property type="entry name" value="SAM-dependent_MTases_sf"/>
</dbReference>
<dbReference type="EC" id="2.1.1.37" evidence="1"/>
<dbReference type="SUPFAM" id="SSF53335">
    <property type="entry name" value="S-adenosyl-L-methionine-dependent methyltransferases"/>
    <property type="match status" value="1"/>
</dbReference>
<evidence type="ECO:0000256" key="2">
    <source>
        <dbReference type="ARBA" id="ARBA00022603"/>
    </source>
</evidence>
<comment type="caution">
    <text evidence="8">The sequence shown here is derived from an EMBL/GenBank/DDBJ whole genome shotgun (WGS) entry which is preliminary data.</text>
</comment>
<gene>
    <name evidence="8" type="ORF">DIS07_00295</name>
</gene>
<evidence type="ECO:0000256" key="3">
    <source>
        <dbReference type="ARBA" id="ARBA00022679"/>
    </source>
</evidence>
<dbReference type="PROSITE" id="PS51679">
    <property type="entry name" value="SAM_MT_C5"/>
    <property type="match status" value="1"/>
</dbReference>
<feature type="active site" evidence="7">
    <location>
        <position position="79"/>
    </location>
</feature>
<dbReference type="GO" id="GO:0003677">
    <property type="term" value="F:DNA binding"/>
    <property type="evidence" value="ECO:0007669"/>
    <property type="project" value="TreeGrafter"/>
</dbReference>
<dbReference type="Proteomes" id="UP000245670">
    <property type="component" value="Unassembled WGS sequence"/>
</dbReference>
<comment type="similarity">
    <text evidence="7">Belongs to the class I-like SAM-binding methyltransferase superfamily. C5-methyltransferase family.</text>
</comment>
<comment type="catalytic activity">
    <reaction evidence="6">
        <text>a 2'-deoxycytidine in DNA + S-adenosyl-L-methionine = a 5-methyl-2'-deoxycytidine in DNA + S-adenosyl-L-homocysteine + H(+)</text>
        <dbReference type="Rhea" id="RHEA:13681"/>
        <dbReference type="Rhea" id="RHEA-COMP:11369"/>
        <dbReference type="Rhea" id="RHEA-COMP:11370"/>
        <dbReference type="ChEBI" id="CHEBI:15378"/>
        <dbReference type="ChEBI" id="CHEBI:57856"/>
        <dbReference type="ChEBI" id="CHEBI:59789"/>
        <dbReference type="ChEBI" id="CHEBI:85452"/>
        <dbReference type="ChEBI" id="CHEBI:85454"/>
        <dbReference type="EC" id="2.1.1.37"/>
    </reaction>
</comment>
<sequence length="569" mass="64859">MNKLTVIDFFCGAGGFSEGFRQQGYKIVAGYDHWKPAIDSFNHNYGTSSKVTNILDFKESIEKIDKLPNTDVIIGSPPCVSFSSSNISGKADKESGVLLTKVFLRIVAVKKFQPNSTLKAWYMENVANSRNYLADYYTFNDLGLGEWAKKHRLSPKKKAIILKDNQPLINSADYGSYQARKRAISGEIIKLQKLVIPKPTNSKENSSNLPKWRSLGELLKKMPSPTEQNLKKRITDPIYNEIKLTVSKLTDHFYDSGLYKSEWKQSEYLKTNHPYMGKMSFPENLNNPSRTVTATKSGTSREALIYKSEYSRLGNGEYRNPTIREIASVMGFPYTYQFLGSENSKWRLVGNAVCPSVSRAFARNLISLLEIPQIDGLFLEKKPNLNDVPNLNTFSEKVFNNQPKRNKNSRFRRQPLKEGNLTVTLSNYDIVKNNQPKNKWFTSIQYGTGEGFPTQNIRNNFYKEIEPIILKFKEGKQFLNIINNGFTDKIGSSTELQKYYELQVSDSKISIPTELVEEVSAILNQLSFEQSEFEQSGTNVFKYKKRIPVKQLFALYAINKISSIANKKS</sequence>
<organism evidence="8 9">
    <name type="scientific">Polaribacter aquimarinus</name>
    <dbReference type="NCBI Taxonomy" id="2100726"/>
    <lineage>
        <taxon>Bacteria</taxon>
        <taxon>Pseudomonadati</taxon>
        <taxon>Bacteroidota</taxon>
        <taxon>Flavobacteriia</taxon>
        <taxon>Flavobacteriales</taxon>
        <taxon>Flavobacteriaceae</taxon>
    </lineage>
</organism>
<dbReference type="GO" id="GO:0044027">
    <property type="term" value="P:negative regulation of gene expression via chromosomal CpG island methylation"/>
    <property type="evidence" value="ECO:0007669"/>
    <property type="project" value="TreeGrafter"/>
</dbReference>
<evidence type="ECO:0000256" key="6">
    <source>
        <dbReference type="ARBA" id="ARBA00047422"/>
    </source>
</evidence>
<keyword evidence="4 7" id="KW-0949">S-adenosyl-L-methionine</keyword>
<evidence type="ECO:0000256" key="4">
    <source>
        <dbReference type="ARBA" id="ARBA00022691"/>
    </source>
</evidence>
<name>A0A2U2JF17_9FLAO</name>
<dbReference type="Gene3D" id="3.90.120.10">
    <property type="entry name" value="DNA Methylase, subunit A, domain 2"/>
    <property type="match status" value="1"/>
</dbReference>
<dbReference type="AlphaFoldDB" id="A0A2U2JF17"/>
<keyword evidence="2 7" id="KW-0489">Methyltransferase</keyword>
<evidence type="ECO:0000256" key="1">
    <source>
        <dbReference type="ARBA" id="ARBA00011975"/>
    </source>
</evidence>
<evidence type="ECO:0000313" key="9">
    <source>
        <dbReference type="Proteomes" id="UP000245670"/>
    </source>
</evidence>
<dbReference type="GO" id="GO:0032259">
    <property type="term" value="P:methylation"/>
    <property type="evidence" value="ECO:0007669"/>
    <property type="project" value="UniProtKB-KW"/>
</dbReference>
<keyword evidence="5" id="KW-0680">Restriction system</keyword>
<dbReference type="Pfam" id="PF00145">
    <property type="entry name" value="DNA_methylase"/>
    <property type="match status" value="2"/>
</dbReference>
<dbReference type="PANTHER" id="PTHR10629">
    <property type="entry name" value="CYTOSINE-SPECIFIC METHYLTRANSFERASE"/>
    <property type="match status" value="1"/>
</dbReference>
<keyword evidence="9" id="KW-1185">Reference proteome</keyword>
<dbReference type="PANTHER" id="PTHR10629:SF52">
    <property type="entry name" value="DNA (CYTOSINE-5)-METHYLTRANSFERASE 1"/>
    <property type="match status" value="1"/>
</dbReference>
<dbReference type="GO" id="GO:0009307">
    <property type="term" value="P:DNA restriction-modification system"/>
    <property type="evidence" value="ECO:0007669"/>
    <property type="project" value="UniProtKB-KW"/>
</dbReference>
<dbReference type="GO" id="GO:0003886">
    <property type="term" value="F:DNA (cytosine-5-)-methyltransferase activity"/>
    <property type="evidence" value="ECO:0007669"/>
    <property type="project" value="UniProtKB-EC"/>
</dbReference>